<sequence>MVSSIVLVQLSNRLKEIKGSSQDFGGVNALVFGDLLQWPPVRAPPVFKGVNSYMARKFFGGRASGVNKWRQFKFYELTENVRQADDVEFANLLNRMRVGTMTDADISVLKAREIPNPHNHPAMENAASYYVDLMKQDPFAMTLLPMVDQVSLFNEMVMQRLGGTIFILNASDSFLKSNPRKCTRPWQLAKYNINVTTRRADDVADDGIPETAGGLRKTLRLAIGCRVMLKRNVDRVKGFVNGLTGVLERFEEVNGEVWKLGVRLVKQAHNYLRAFPICGLLQTEQAEERVQDDGREVAGGLRKTLRLAIGCRVILKRNVDRVNGLVNGLNGVLEAIEERDGNAWKLGVRKVN</sequence>
<dbReference type="OrthoDB" id="5876899at2759"/>
<gene>
    <name evidence="1" type="primary">Cnig_chr_I.g602</name>
    <name evidence="1" type="ORF">B9Z55_000602</name>
</gene>
<dbReference type="InterPro" id="IPR027417">
    <property type="entry name" value="P-loop_NTPase"/>
</dbReference>
<dbReference type="InterPro" id="IPR051055">
    <property type="entry name" value="PIF1_helicase"/>
</dbReference>
<comment type="caution">
    <text evidence="1">The sequence shown here is derived from an EMBL/GenBank/DDBJ whole genome shotgun (WGS) entry which is preliminary data.</text>
</comment>
<dbReference type="AlphaFoldDB" id="A0A2G5VTU7"/>
<keyword evidence="2" id="KW-1185">Reference proteome</keyword>
<dbReference type="EMBL" id="PDUG01000001">
    <property type="protein sequence ID" value="PIC55255.1"/>
    <property type="molecule type" value="Genomic_DNA"/>
</dbReference>
<dbReference type="SUPFAM" id="SSF52540">
    <property type="entry name" value="P-loop containing nucleoside triphosphate hydrolases"/>
    <property type="match status" value="1"/>
</dbReference>
<protein>
    <submittedName>
        <fullName evidence="1">Uncharacterized protein</fullName>
    </submittedName>
</protein>
<dbReference type="PANTHER" id="PTHR47642:SF8">
    <property type="entry name" value="ATP-DEPENDENT DNA HELICASE"/>
    <property type="match status" value="1"/>
</dbReference>
<evidence type="ECO:0000313" key="2">
    <source>
        <dbReference type="Proteomes" id="UP000230233"/>
    </source>
</evidence>
<name>A0A2G5VTU7_9PELO</name>
<dbReference type="Proteomes" id="UP000230233">
    <property type="component" value="Chromosome I"/>
</dbReference>
<organism evidence="1 2">
    <name type="scientific">Caenorhabditis nigoni</name>
    <dbReference type="NCBI Taxonomy" id="1611254"/>
    <lineage>
        <taxon>Eukaryota</taxon>
        <taxon>Metazoa</taxon>
        <taxon>Ecdysozoa</taxon>
        <taxon>Nematoda</taxon>
        <taxon>Chromadorea</taxon>
        <taxon>Rhabditida</taxon>
        <taxon>Rhabditina</taxon>
        <taxon>Rhabditomorpha</taxon>
        <taxon>Rhabditoidea</taxon>
        <taxon>Rhabditidae</taxon>
        <taxon>Peloderinae</taxon>
        <taxon>Caenorhabditis</taxon>
    </lineage>
</organism>
<dbReference type="STRING" id="1611254.A0A2G5VTU7"/>
<accession>A0A2G5VTU7</accession>
<reference evidence="2" key="1">
    <citation type="submission" date="2017-10" db="EMBL/GenBank/DDBJ databases">
        <title>Rapid genome shrinkage in a self-fertile nematode reveals novel sperm competition proteins.</title>
        <authorList>
            <person name="Yin D."/>
            <person name="Schwarz E.M."/>
            <person name="Thomas C.G."/>
            <person name="Felde R.L."/>
            <person name="Korf I.F."/>
            <person name="Cutter A.D."/>
            <person name="Schartner C.M."/>
            <person name="Ralston E.J."/>
            <person name="Meyer B.J."/>
            <person name="Haag E.S."/>
        </authorList>
    </citation>
    <scope>NUCLEOTIDE SEQUENCE [LARGE SCALE GENOMIC DNA]</scope>
    <source>
        <strain evidence="2">JU1422</strain>
    </source>
</reference>
<proteinExistence type="predicted"/>
<dbReference type="PANTHER" id="PTHR47642">
    <property type="entry name" value="ATP-DEPENDENT DNA HELICASE"/>
    <property type="match status" value="1"/>
</dbReference>
<evidence type="ECO:0000313" key="1">
    <source>
        <dbReference type="EMBL" id="PIC55255.1"/>
    </source>
</evidence>